<evidence type="ECO:0000313" key="1">
    <source>
        <dbReference type="EMBL" id="MDK4289945.1"/>
    </source>
</evidence>
<evidence type="ECO:0000313" key="2">
    <source>
        <dbReference type="Proteomes" id="UP001239759"/>
    </source>
</evidence>
<evidence type="ECO:0008006" key="3">
    <source>
        <dbReference type="Google" id="ProtNLM"/>
    </source>
</evidence>
<dbReference type="EMBL" id="JASNUQ010000005">
    <property type="protein sequence ID" value="MDK4289945.1"/>
    <property type="molecule type" value="Genomic_DNA"/>
</dbReference>
<name>A0ABT7FVK6_9CORY</name>
<dbReference type="Proteomes" id="UP001239759">
    <property type="component" value="Unassembled WGS sequence"/>
</dbReference>
<reference evidence="1 2" key="1">
    <citation type="submission" date="2023-05" db="EMBL/GenBank/DDBJ databases">
        <title>Metabolic capabilities are highly conserved among human nasal-associated Corynebacterium species in pangenomic analyses.</title>
        <authorList>
            <person name="Tran T.H."/>
            <person name="Roberts A.Q."/>
            <person name="Escapa I.F."/>
            <person name="Gao W."/>
            <person name="Conlan S."/>
            <person name="Kong H."/>
            <person name="Segre J.A."/>
            <person name="Kelly M.S."/>
            <person name="Lemon K.P."/>
        </authorList>
    </citation>
    <scope>NUCLEOTIDE SEQUENCE [LARGE SCALE GENOMIC DNA]</scope>
    <source>
        <strain evidence="1 2">KPL3772</strain>
    </source>
</reference>
<keyword evidence="2" id="KW-1185">Reference proteome</keyword>
<gene>
    <name evidence="1" type="ORF">QPX23_04255</name>
</gene>
<accession>A0ABT7FVK6</accession>
<proteinExistence type="predicted"/>
<dbReference type="RefSeq" id="WP_021351883.1">
    <property type="nucleotide sequence ID" value="NZ_JASNUQ010000005.1"/>
</dbReference>
<protein>
    <recommendedName>
        <fullName evidence="3">Secreted protein</fullName>
    </recommendedName>
</protein>
<organism evidence="1 2">
    <name type="scientific">Corynebacterium pseudodiphtheriticum</name>
    <dbReference type="NCBI Taxonomy" id="37637"/>
    <lineage>
        <taxon>Bacteria</taxon>
        <taxon>Bacillati</taxon>
        <taxon>Actinomycetota</taxon>
        <taxon>Actinomycetes</taxon>
        <taxon>Mycobacteriales</taxon>
        <taxon>Corynebacteriaceae</taxon>
        <taxon>Corynebacterium</taxon>
    </lineage>
</organism>
<comment type="caution">
    <text evidence="1">The sequence shown here is derived from an EMBL/GenBank/DDBJ whole genome shotgun (WGS) entry which is preliminary data.</text>
</comment>
<sequence length="85" mass="8890">MPLPRPECSFALTSAGFSAASSARASSMDSADAVAVSVKVSVEVSVTIAWSAEESTSVHDAKRMHVVESVAKSVLRREFTCGDIS</sequence>